<reference evidence="2" key="1">
    <citation type="submission" date="2022-10" db="EMBL/GenBank/DDBJ databases">
        <title>Characterization and whole genome sequencing of a new Roseateles species, isolated from fresh water.</title>
        <authorList>
            <person name="Guliayeva D.Y."/>
            <person name="Akhremchuk A.E."/>
            <person name="Sikolenko M.A."/>
            <person name="Valentovich L.N."/>
            <person name="Sidarenka A.V."/>
        </authorList>
    </citation>
    <scope>NUCLEOTIDE SEQUENCE</scope>
    <source>
        <strain evidence="2">BIM B-1768</strain>
    </source>
</reference>
<organism evidence="2 3">
    <name type="scientific">Roseateles amylovorans</name>
    <dbReference type="NCBI Taxonomy" id="2978473"/>
    <lineage>
        <taxon>Bacteria</taxon>
        <taxon>Pseudomonadati</taxon>
        <taxon>Pseudomonadota</taxon>
        <taxon>Betaproteobacteria</taxon>
        <taxon>Burkholderiales</taxon>
        <taxon>Sphaerotilaceae</taxon>
        <taxon>Roseateles</taxon>
    </lineage>
</organism>
<dbReference type="RefSeq" id="WP_261756232.1">
    <property type="nucleotide sequence ID" value="NZ_CP104562.2"/>
</dbReference>
<name>A0ABY6AV93_9BURK</name>
<sequence>MRLDELYSGPGVGFEAPMAMLAACHDRVRRTLDLIVRLQSHLAAQGVTDQARSAATDILRYFDIAGPSHHEDEARHVLPRLRESGLPDLQALADRLHDDHDAMQQDWQLLRNTLIAIRDGGTPVWPTDLAHRYVSRYRAHLALEEQVAFPAASHGLDAADEAAMGREMAQRRLG</sequence>
<keyword evidence="3" id="KW-1185">Reference proteome</keyword>
<dbReference type="EMBL" id="CP104562">
    <property type="protein sequence ID" value="UXH76500.1"/>
    <property type="molecule type" value="Genomic_DNA"/>
</dbReference>
<dbReference type="Gene3D" id="1.20.120.520">
    <property type="entry name" value="nmb1532 protein domain like"/>
    <property type="match status" value="1"/>
</dbReference>
<dbReference type="Pfam" id="PF01814">
    <property type="entry name" value="Hemerythrin"/>
    <property type="match status" value="1"/>
</dbReference>
<feature type="domain" description="Hemerythrin-like" evidence="1">
    <location>
        <begin position="19"/>
        <end position="152"/>
    </location>
</feature>
<evidence type="ECO:0000313" key="2">
    <source>
        <dbReference type="EMBL" id="UXH76500.1"/>
    </source>
</evidence>
<evidence type="ECO:0000259" key="1">
    <source>
        <dbReference type="Pfam" id="PF01814"/>
    </source>
</evidence>
<proteinExistence type="predicted"/>
<accession>A0ABY6AV93</accession>
<gene>
    <name evidence="2" type="ORF">N4261_15755</name>
</gene>
<evidence type="ECO:0000313" key="3">
    <source>
        <dbReference type="Proteomes" id="UP001064933"/>
    </source>
</evidence>
<dbReference type="InterPro" id="IPR012312">
    <property type="entry name" value="Hemerythrin-like"/>
</dbReference>
<protein>
    <submittedName>
        <fullName evidence="2">Hemerythrin domain-containing protein</fullName>
    </submittedName>
</protein>
<dbReference type="Proteomes" id="UP001064933">
    <property type="component" value="Chromosome"/>
</dbReference>